<name>A0A3D8M3F2_9ALTE</name>
<reference evidence="3" key="1">
    <citation type="submission" date="2018-08" db="EMBL/GenBank/DDBJ databases">
        <authorList>
            <person name="Zhang J."/>
            <person name="Du Z.-J."/>
        </authorList>
    </citation>
    <scope>NUCLEOTIDE SEQUENCE [LARGE SCALE GENOMIC DNA]</scope>
    <source>
        <strain evidence="3">KCTC 52655</strain>
    </source>
</reference>
<dbReference type="PROSITE" id="PS51677">
    <property type="entry name" value="NODB"/>
    <property type="match status" value="1"/>
</dbReference>
<dbReference type="Gene3D" id="3.20.20.370">
    <property type="entry name" value="Glycoside hydrolase/deacetylase"/>
    <property type="match status" value="1"/>
</dbReference>
<accession>A0A3D8M3F2</accession>
<dbReference type="AlphaFoldDB" id="A0A3D8M3F2"/>
<gene>
    <name evidence="2" type="ORF">DXV75_14760</name>
</gene>
<proteinExistence type="predicted"/>
<dbReference type="InterPro" id="IPR002509">
    <property type="entry name" value="NODB_dom"/>
</dbReference>
<keyword evidence="3" id="KW-1185">Reference proteome</keyword>
<comment type="caution">
    <text evidence="2">The sequence shown here is derived from an EMBL/GenBank/DDBJ whole genome shotgun (WGS) entry which is preliminary data.</text>
</comment>
<dbReference type="InterPro" id="IPR011330">
    <property type="entry name" value="Glyco_hydro/deAcase_b/a-brl"/>
</dbReference>
<feature type="domain" description="NodB homology" evidence="1">
    <location>
        <begin position="30"/>
        <end position="258"/>
    </location>
</feature>
<organism evidence="2 3">
    <name type="scientific">Alteromonas aestuariivivens</name>
    <dbReference type="NCBI Taxonomy" id="1938339"/>
    <lineage>
        <taxon>Bacteria</taxon>
        <taxon>Pseudomonadati</taxon>
        <taxon>Pseudomonadota</taxon>
        <taxon>Gammaproteobacteria</taxon>
        <taxon>Alteromonadales</taxon>
        <taxon>Alteromonadaceae</taxon>
        <taxon>Alteromonas/Salinimonas group</taxon>
        <taxon>Alteromonas</taxon>
    </lineage>
</organism>
<dbReference type="Pfam" id="PF01522">
    <property type="entry name" value="Polysacc_deac_1"/>
    <property type="match status" value="1"/>
</dbReference>
<protein>
    <submittedName>
        <fullName evidence="2">Polysaccharide deacetylase</fullName>
    </submittedName>
</protein>
<dbReference type="GO" id="GO:0005975">
    <property type="term" value="P:carbohydrate metabolic process"/>
    <property type="evidence" value="ECO:0007669"/>
    <property type="project" value="InterPro"/>
</dbReference>
<dbReference type="GO" id="GO:0016810">
    <property type="term" value="F:hydrolase activity, acting on carbon-nitrogen (but not peptide) bonds"/>
    <property type="evidence" value="ECO:0007669"/>
    <property type="project" value="InterPro"/>
</dbReference>
<dbReference type="Proteomes" id="UP000256561">
    <property type="component" value="Unassembled WGS sequence"/>
</dbReference>
<evidence type="ECO:0000313" key="3">
    <source>
        <dbReference type="Proteomes" id="UP000256561"/>
    </source>
</evidence>
<evidence type="ECO:0000313" key="2">
    <source>
        <dbReference type="EMBL" id="RDV24267.1"/>
    </source>
</evidence>
<evidence type="ECO:0000259" key="1">
    <source>
        <dbReference type="PROSITE" id="PS51677"/>
    </source>
</evidence>
<dbReference type="SUPFAM" id="SSF88713">
    <property type="entry name" value="Glycoside hydrolase/deacetylase"/>
    <property type="match status" value="1"/>
</dbReference>
<dbReference type="OrthoDB" id="9784220at2"/>
<sequence length="258" mass="29024">MNLKAFLRQCITLVISVIPPGAYSASEQQMGVNLSYDDSLASQLEYALPALQKHKITASFYLVPTYPGHIPHIEEWRRVAQLGHELGNHSLTHPCRSSKPDREWVSADNDLDLISARQMAEQVIATNQALFALDGRQRRSFTPPCLDILAGGKNYLPLIQNAVSYVKGVGLPEGAETIWAPSDVSGEEMIKFIENQPHHVKIVTLIFHGVGANYLSVSTRAHETLVAYLADHRHKYYIDSYQNVRDWYQRTYGSFESN</sequence>
<dbReference type="EMBL" id="QRHA01000012">
    <property type="protein sequence ID" value="RDV24267.1"/>
    <property type="molecule type" value="Genomic_DNA"/>
</dbReference>
<dbReference type="RefSeq" id="WP_115594197.1">
    <property type="nucleotide sequence ID" value="NZ_QRHA01000012.1"/>
</dbReference>